<dbReference type="Proteomes" id="UP001500622">
    <property type="component" value="Unassembled WGS sequence"/>
</dbReference>
<feature type="transmembrane region" description="Helical" evidence="2">
    <location>
        <begin position="12"/>
        <end position="32"/>
    </location>
</feature>
<sequence length="148" mass="15831">MTISWTDVADVTGAVLLLLGSLLTLVAAIGVVRLPDLLSRMHAATKPQTLGLLLLMGGLALSVRNPIVVWTLVLVVAGQMVTAPISAHMVGRAGYRTKAIDAARLEVDELTEDLEAAAQLSEEDVRRLLGDRATRDDFDDSRPPPNKP</sequence>
<comment type="caution">
    <text evidence="3">The sequence shown here is derived from an EMBL/GenBank/DDBJ whole genome shotgun (WGS) entry which is preliminary data.</text>
</comment>
<keyword evidence="2" id="KW-0472">Membrane</keyword>
<accession>A0ABP8LDD1</accession>
<dbReference type="NCBIfam" id="NF009314">
    <property type="entry name" value="PRK12674.1-2"/>
    <property type="match status" value="1"/>
</dbReference>
<dbReference type="PANTHER" id="PTHR34703">
    <property type="entry name" value="ANTIPORTER SUBUNIT MNHG2-RELATED"/>
    <property type="match status" value="1"/>
</dbReference>
<evidence type="ECO:0000313" key="3">
    <source>
        <dbReference type="EMBL" id="GAA4427528.1"/>
    </source>
</evidence>
<reference evidence="4" key="1">
    <citation type="journal article" date="2019" name="Int. J. Syst. Evol. Microbiol.">
        <title>The Global Catalogue of Microorganisms (GCM) 10K type strain sequencing project: providing services to taxonomists for standard genome sequencing and annotation.</title>
        <authorList>
            <consortium name="The Broad Institute Genomics Platform"/>
            <consortium name="The Broad Institute Genome Sequencing Center for Infectious Disease"/>
            <person name="Wu L."/>
            <person name="Ma J."/>
        </authorList>
    </citation>
    <scope>NUCLEOTIDE SEQUENCE [LARGE SCALE GENOMIC DNA]</scope>
    <source>
        <strain evidence="4">JCM 17810</strain>
    </source>
</reference>
<dbReference type="NCBIfam" id="TIGR01300">
    <property type="entry name" value="CPA3_mnhG_phaG"/>
    <property type="match status" value="1"/>
</dbReference>
<name>A0ABP8LDD1_9MICO</name>
<keyword evidence="2" id="KW-1133">Transmembrane helix</keyword>
<keyword evidence="4" id="KW-1185">Reference proteome</keyword>
<evidence type="ECO:0000256" key="1">
    <source>
        <dbReference type="ARBA" id="ARBA00008404"/>
    </source>
</evidence>
<evidence type="ECO:0000313" key="4">
    <source>
        <dbReference type="Proteomes" id="UP001500622"/>
    </source>
</evidence>
<proteinExistence type="inferred from homology"/>
<dbReference type="InterPro" id="IPR005133">
    <property type="entry name" value="PhaG_MnhG_YufB"/>
</dbReference>
<feature type="transmembrane region" description="Helical" evidence="2">
    <location>
        <begin position="67"/>
        <end position="90"/>
    </location>
</feature>
<evidence type="ECO:0000256" key="2">
    <source>
        <dbReference type="SAM" id="Phobius"/>
    </source>
</evidence>
<dbReference type="EMBL" id="BAABGN010000011">
    <property type="protein sequence ID" value="GAA4427528.1"/>
    <property type="molecule type" value="Genomic_DNA"/>
</dbReference>
<gene>
    <name evidence="3" type="primary">mnhG</name>
    <name evidence="3" type="ORF">GCM10023169_27670</name>
</gene>
<dbReference type="Pfam" id="PF03334">
    <property type="entry name" value="PhaG_MnhG_YufB"/>
    <property type="match status" value="1"/>
</dbReference>
<dbReference type="PANTHER" id="PTHR34703:SF1">
    <property type="entry name" value="ANTIPORTER SUBUNIT MNHG2-RELATED"/>
    <property type="match status" value="1"/>
</dbReference>
<dbReference type="RefSeq" id="WP_345216843.1">
    <property type="nucleotide sequence ID" value="NZ_BAABGN010000011.1"/>
</dbReference>
<organism evidence="3 4">
    <name type="scientific">Georgenia halophila</name>
    <dbReference type="NCBI Taxonomy" id="620889"/>
    <lineage>
        <taxon>Bacteria</taxon>
        <taxon>Bacillati</taxon>
        <taxon>Actinomycetota</taxon>
        <taxon>Actinomycetes</taxon>
        <taxon>Micrococcales</taxon>
        <taxon>Bogoriellaceae</taxon>
        <taxon>Georgenia</taxon>
    </lineage>
</organism>
<keyword evidence="2" id="KW-0812">Transmembrane</keyword>
<comment type="similarity">
    <text evidence="1">Belongs to the CPA3 antiporters (TC 2.A.63) subunit G family.</text>
</comment>
<protein>
    <submittedName>
        <fullName evidence="3">Monovalent cation/H(+) antiporter subunit G</fullName>
    </submittedName>
</protein>